<dbReference type="SMART" id="SM00421">
    <property type="entry name" value="HTH_LUXR"/>
    <property type="match status" value="1"/>
</dbReference>
<dbReference type="RefSeq" id="WP_273942238.1">
    <property type="nucleotide sequence ID" value="NZ_CP097263.1"/>
</dbReference>
<keyword evidence="1" id="KW-0238">DNA-binding</keyword>
<dbReference type="SUPFAM" id="SSF52540">
    <property type="entry name" value="P-loop containing nucleoside triphosphate hydrolases"/>
    <property type="match status" value="1"/>
</dbReference>
<dbReference type="Pfam" id="PF13191">
    <property type="entry name" value="AAA_16"/>
    <property type="match status" value="1"/>
</dbReference>
<dbReference type="PRINTS" id="PR00038">
    <property type="entry name" value="HTHLUXR"/>
</dbReference>
<dbReference type="InterPro" id="IPR027417">
    <property type="entry name" value="P-loop_NTPase"/>
</dbReference>
<dbReference type="InterPro" id="IPR000792">
    <property type="entry name" value="Tscrpt_reg_LuxR_C"/>
</dbReference>
<evidence type="ECO:0000256" key="1">
    <source>
        <dbReference type="ARBA" id="ARBA00023125"/>
    </source>
</evidence>
<dbReference type="Proteomes" id="UP001589810">
    <property type="component" value="Unassembled WGS sequence"/>
</dbReference>
<dbReference type="PROSITE" id="PS50043">
    <property type="entry name" value="HTH_LUXR_2"/>
    <property type="match status" value="1"/>
</dbReference>
<dbReference type="EMBL" id="JBHLUD010000002">
    <property type="protein sequence ID" value="MFC0541730.1"/>
    <property type="molecule type" value="Genomic_DNA"/>
</dbReference>
<sequence>MHSPPDLRPIGREAECARVVAAVSEGRREFRALLVLGGVGSGKTAVLATGIADATAQGTRVLHVRANAAEAEVPFGALHQLLAVLGNQPAWSEVAGEDVAAALVEAGLEAPLLLAVDDAEHLDRHSARLLGHIGRHTSAVPITLLISARRPPVGIGTTMPVLQLSRLTDADAARLADAQPHRPSGRTRLRILREAAGNPLAIVELCRAHAGGRGFTRIRQMLDVCSAGLPDRTRSLVLRAATGATAVTPADLMDWKPAETAGLVRLEHGEVRFEHPLAATACYWRATAAERQQAHLDIARDGATPADRQAWHLGQACLASDETVAAALEATAPEQDACAEAEALQRAAECSPEPAQQVRRYLGAMAAADRLGAPAWVRELHTELLARTDDPQALNQAARHVGQALSLAGRQREAFAHLHSRVSSDGIPVLSEIAFRSGLPDQRTAVAELLPDIPDQIAQAVVRVRTEPWRALELTDLPVPAEPSRSWLTAVGEIAWYADESAACVSHLAPVFTELVEQDGVELTGPWVLHLMQALLDTGAWDTAATMLTTLANFAGAREIVASQVWVAALRGELAAKRGAPAPNVMDCAWRIVPTEENRAGTAMLRRAAGLAALAVGDCGMAYRHLRALFGADVTPLHPALSHRSIVELVEAGVRVGEHRECARLLGALQEQPEMTARQRLRLGHAAALLGDGPDTEGYFVSAVANPRADQWPFDHALAQLHFAEWLRRQRRSVEARPLFTTALETFSELGAALLVHRTRGELRACGGDDEESGNDRLSVLSAQQRRVVQLVATGMRNQDVAARLLLSARTVDSHLREAYAKLGISNRHQLRSVVEC</sequence>
<keyword evidence="4" id="KW-1185">Reference proteome</keyword>
<dbReference type="CDD" id="cd06170">
    <property type="entry name" value="LuxR_C_like"/>
    <property type="match status" value="1"/>
</dbReference>
<dbReference type="InterPro" id="IPR039420">
    <property type="entry name" value="WalR-like"/>
</dbReference>
<organism evidence="3 4">
    <name type="scientific">Kutzneria chonburiensis</name>
    <dbReference type="NCBI Taxonomy" id="1483604"/>
    <lineage>
        <taxon>Bacteria</taxon>
        <taxon>Bacillati</taxon>
        <taxon>Actinomycetota</taxon>
        <taxon>Actinomycetes</taxon>
        <taxon>Pseudonocardiales</taxon>
        <taxon>Pseudonocardiaceae</taxon>
        <taxon>Kutzneria</taxon>
    </lineage>
</organism>
<dbReference type="InterPro" id="IPR016032">
    <property type="entry name" value="Sig_transdc_resp-reg_C-effctor"/>
</dbReference>
<comment type="caution">
    <text evidence="3">The sequence shown here is derived from an EMBL/GenBank/DDBJ whole genome shotgun (WGS) entry which is preliminary data.</text>
</comment>
<evidence type="ECO:0000259" key="2">
    <source>
        <dbReference type="PROSITE" id="PS50043"/>
    </source>
</evidence>
<accession>A0ABV6MN48</accession>
<dbReference type="Gene3D" id="3.40.50.300">
    <property type="entry name" value="P-loop containing nucleotide triphosphate hydrolases"/>
    <property type="match status" value="1"/>
</dbReference>
<dbReference type="SUPFAM" id="SSF46894">
    <property type="entry name" value="C-terminal effector domain of the bipartite response regulators"/>
    <property type="match status" value="1"/>
</dbReference>
<name>A0ABV6MN48_9PSEU</name>
<protein>
    <submittedName>
        <fullName evidence="3">LuxR C-terminal-related transcriptional regulator</fullName>
    </submittedName>
</protein>
<proteinExistence type="predicted"/>
<dbReference type="Gene3D" id="1.10.10.10">
    <property type="entry name" value="Winged helix-like DNA-binding domain superfamily/Winged helix DNA-binding domain"/>
    <property type="match status" value="1"/>
</dbReference>
<gene>
    <name evidence="3" type="ORF">ACFFH7_09570</name>
</gene>
<dbReference type="PANTHER" id="PTHR43214">
    <property type="entry name" value="TWO-COMPONENT RESPONSE REGULATOR"/>
    <property type="match status" value="1"/>
</dbReference>
<dbReference type="Pfam" id="PF00196">
    <property type="entry name" value="GerE"/>
    <property type="match status" value="1"/>
</dbReference>
<evidence type="ECO:0000313" key="4">
    <source>
        <dbReference type="Proteomes" id="UP001589810"/>
    </source>
</evidence>
<reference evidence="3 4" key="1">
    <citation type="submission" date="2024-09" db="EMBL/GenBank/DDBJ databases">
        <authorList>
            <person name="Sun Q."/>
            <person name="Mori K."/>
        </authorList>
    </citation>
    <scope>NUCLEOTIDE SEQUENCE [LARGE SCALE GENOMIC DNA]</scope>
    <source>
        <strain evidence="3 4">TBRC 1432</strain>
    </source>
</reference>
<dbReference type="InterPro" id="IPR036388">
    <property type="entry name" value="WH-like_DNA-bd_sf"/>
</dbReference>
<feature type="domain" description="HTH luxR-type" evidence="2">
    <location>
        <begin position="774"/>
        <end position="837"/>
    </location>
</feature>
<evidence type="ECO:0000313" key="3">
    <source>
        <dbReference type="EMBL" id="MFC0541730.1"/>
    </source>
</evidence>
<dbReference type="InterPro" id="IPR041664">
    <property type="entry name" value="AAA_16"/>
</dbReference>